<dbReference type="PROSITE" id="PS51257">
    <property type="entry name" value="PROKAR_LIPOPROTEIN"/>
    <property type="match status" value="1"/>
</dbReference>
<dbReference type="OrthoDB" id="2617178at2"/>
<evidence type="ECO:0000313" key="2">
    <source>
        <dbReference type="Proteomes" id="UP000029734"/>
    </source>
</evidence>
<evidence type="ECO:0008006" key="3">
    <source>
        <dbReference type="Google" id="ProtNLM"/>
    </source>
</evidence>
<comment type="caution">
    <text evidence="1">The sequence shown here is derived from an EMBL/GenBank/DDBJ whole genome shotgun (WGS) entry which is preliminary data.</text>
</comment>
<dbReference type="eggNOG" id="ENOG5030CGB">
    <property type="taxonomic scope" value="Bacteria"/>
</dbReference>
<sequence length="130" mass="14979">MYRLILFFFLSAVLVSCTNQKEAGPSKELSIGPSVVYEFAVVGNNKFEKIRNVIYIKKILKEVIGKREEFDGLIILNDSFEEAAKKEYREFFKTIQYPVFFIGTENILTAVFHKDDLTLDDVKIMGLAHM</sequence>
<gene>
    <name evidence="1" type="ORF">PWYN_28475</name>
</gene>
<dbReference type="AlphaFoldDB" id="A0A098MA75"/>
<protein>
    <recommendedName>
        <fullName evidence="3">Lipoprotein</fullName>
    </recommendedName>
</protein>
<reference evidence="1 2" key="2">
    <citation type="submission" date="2014-10" db="EMBL/GenBank/DDBJ databases">
        <title>Comparative genomics of the Paenibacillus odorifer group.</title>
        <authorList>
            <person name="Tsai Y.-C."/>
            <person name="Martin N."/>
            <person name="Korlach J."/>
            <person name="Wiedmann M."/>
        </authorList>
    </citation>
    <scope>NUCLEOTIDE SEQUENCE [LARGE SCALE GENOMIC DNA]</scope>
    <source>
        <strain evidence="1 2">DSM 18334</strain>
    </source>
</reference>
<evidence type="ECO:0000313" key="1">
    <source>
        <dbReference type="EMBL" id="KGE18437.1"/>
    </source>
</evidence>
<dbReference type="RefSeq" id="WP_036658612.1">
    <property type="nucleotide sequence ID" value="NZ_JQCR01000003.1"/>
</dbReference>
<accession>A0A098MA75</accession>
<dbReference type="Proteomes" id="UP000029734">
    <property type="component" value="Unassembled WGS sequence"/>
</dbReference>
<keyword evidence="2" id="KW-1185">Reference proteome</keyword>
<name>A0A098MA75_9BACL</name>
<reference evidence="1 2" key="1">
    <citation type="submission" date="2014-08" db="EMBL/GenBank/DDBJ databases">
        <authorList>
            <person name="den Bakker H.C."/>
        </authorList>
    </citation>
    <scope>NUCLEOTIDE SEQUENCE [LARGE SCALE GENOMIC DNA]</scope>
    <source>
        <strain evidence="1 2">DSM 18334</strain>
    </source>
</reference>
<organism evidence="1 2">
    <name type="scientific">Paenibacillus wynnii</name>
    <dbReference type="NCBI Taxonomy" id="268407"/>
    <lineage>
        <taxon>Bacteria</taxon>
        <taxon>Bacillati</taxon>
        <taxon>Bacillota</taxon>
        <taxon>Bacilli</taxon>
        <taxon>Bacillales</taxon>
        <taxon>Paenibacillaceae</taxon>
        <taxon>Paenibacillus</taxon>
    </lineage>
</organism>
<dbReference type="EMBL" id="JQCR01000003">
    <property type="protein sequence ID" value="KGE18437.1"/>
    <property type="molecule type" value="Genomic_DNA"/>
</dbReference>
<proteinExistence type="predicted"/>